<name>A0A7X1ZH12_9PROT</name>
<feature type="domain" description="Histidine kinase" evidence="6">
    <location>
        <begin position="128"/>
        <end position="344"/>
    </location>
</feature>
<accession>A0A7X1ZH12</accession>
<dbReference type="Proteomes" id="UP000434582">
    <property type="component" value="Unassembled WGS sequence"/>
</dbReference>
<dbReference type="Gene3D" id="3.30.565.10">
    <property type="entry name" value="Histidine kinase-like ATPase, C-terminal domain"/>
    <property type="match status" value="1"/>
</dbReference>
<dbReference type="PRINTS" id="PR00344">
    <property type="entry name" value="BCTRLSENSOR"/>
</dbReference>
<evidence type="ECO:0000313" key="8">
    <source>
        <dbReference type="Proteomes" id="UP000434582"/>
    </source>
</evidence>
<keyword evidence="8" id="KW-1185">Reference proteome</keyword>
<dbReference type="AlphaFoldDB" id="A0A7X1ZH12"/>
<dbReference type="CDD" id="cd00082">
    <property type="entry name" value="HisKA"/>
    <property type="match status" value="1"/>
</dbReference>
<sequence length="512" mass="56071">MWALHSIRLDDLSLPCCLVDPEGRLRKINTAFRIRFGVVELESPCGSVFTVVQAEDNVRRARALLAGDLSVADMAVPNVSDSIVSYRVTAAPMAGDLILLMFTDISDHVSVEELYAGDLRELHDLSHIMAHDLKEPVRTISGFANLIQRRMDGQAGTDVREYLQFIQAGAARLDAMITALVDYSRSTKALDLSQTVSIRACMDSAADNLRSLIQETGATLGFSGDGPVVHGDPDRLVRVFQNIFANSIKYARPDAPPRIDVTFRHEPNDAWMIEVRDNGMGIADGQCGAVFALFRRGVPDDRVEGEGIGLSICKRVIEAHGGAIGIRPGEDGGAVVWVRLRKMGRARAGAPPSGGMSRRAFQEKLHTHHVRIVSRLENISDTLLRRPTDPSVAQDEAQFLAEEIGAYRTFMHQNTDVIADLMQADGDPLGTLAEIDELLFDGERWRDRLSGHGAAAATQAFMARILRHVHGVHHILTLRRQRLIEDPRGGGGRLVHVAKGPREAVDMKAAAS</sequence>
<dbReference type="EMBL" id="WIVE01000096">
    <property type="protein sequence ID" value="MQX38398.1"/>
    <property type="molecule type" value="Genomic_DNA"/>
</dbReference>
<keyword evidence="3" id="KW-0597">Phosphoprotein</keyword>
<protein>
    <recommendedName>
        <fullName evidence="2">histidine kinase</fullName>
        <ecNumber evidence="2">2.7.13.3</ecNumber>
    </recommendedName>
</protein>
<evidence type="ECO:0000256" key="2">
    <source>
        <dbReference type="ARBA" id="ARBA00012438"/>
    </source>
</evidence>
<evidence type="ECO:0000256" key="4">
    <source>
        <dbReference type="ARBA" id="ARBA00022679"/>
    </source>
</evidence>
<gene>
    <name evidence="7" type="ORF">GHC57_17925</name>
</gene>
<dbReference type="InterPro" id="IPR003661">
    <property type="entry name" value="HisK_dim/P_dom"/>
</dbReference>
<dbReference type="SMART" id="SM00387">
    <property type="entry name" value="HATPase_c"/>
    <property type="match status" value="1"/>
</dbReference>
<evidence type="ECO:0000256" key="3">
    <source>
        <dbReference type="ARBA" id="ARBA00022553"/>
    </source>
</evidence>
<dbReference type="RefSeq" id="WP_153346831.1">
    <property type="nucleotide sequence ID" value="NZ_WIVE01000096.1"/>
</dbReference>
<evidence type="ECO:0000256" key="1">
    <source>
        <dbReference type="ARBA" id="ARBA00000085"/>
    </source>
</evidence>
<dbReference type="Pfam" id="PF00512">
    <property type="entry name" value="HisKA"/>
    <property type="match status" value="1"/>
</dbReference>
<organism evidence="7 8">
    <name type="scientific">Roseospira navarrensis</name>
    <dbReference type="NCBI Taxonomy" id="140058"/>
    <lineage>
        <taxon>Bacteria</taxon>
        <taxon>Pseudomonadati</taxon>
        <taxon>Pseudomonadota</taxon>
        <taxon>Alphaproteobacteria</taxon>
        <taxon>Rhodospirillales</taxon>
        <taxon>Rhodospirillaceae</taxon>
        <taxon>Roseospira</taxon>
    </lineage>
</organism>
<dbReference type="InterPro" id="IPR005467">
    <property type="entry name" value="His_kinase_dom"/>
</dbReference>
<dbReference type="GO" id="GO:0000155">
    <property type="term" value="F:phosphorelay sensor kinase activity"/>
    <property type="evidence" value="ECO:0007669"/>
    <property type="project" value="InterPro"/>
</dbReference>
<dbReference type="SMART" id="SM00388">
    <property type="entry name" value="HisKA"/>
    <property type="match status" value="1"/>
</dbReference>
<evidence type="ECO:0000313" key="7">
    <source>
        <dbReference type="EMBL" id="MQX38398.1"/>
    </source>
</evidence>
<dbReference type="PANTHER" id="PTHR43304">
    <property type="entry name" value="PHYTOCHROME-LIKE PROTEIN CPH1"/>
    <property type="match status" value="1"/>
</dbReference>
<dbReference type="InterPro" id="IPR052162">
    <property type="entry name" value="Sensor_kinase/Photoreceptor"/>
</dbReference>
<keyword evidence="4" id="KW-0808">Transferase</keyword>
<dbReference type="Pfam" id="PF02518">
    <property type="entry name" value="HATPase_c"/>
    <property type="match status" value="1"/>
</dbReference>
<dbReference type="InterPro" id="IPR036097">
    <property type="entry name" value="HisK_dim/P_sf"/>
</dbReference>
<dbReference type="SUPFAM" id="SSF47384">
    <property type="entry name" value="Homodimeric domain of signal transducing histidine kinase"/>
    <property type="match status" value="1"/>
</dbReference>
<dbReference type="PANTHER" id="PTHR43304:SF1">
    <property type="entry name" value="PAC DOMAIN-CONTAINING PROTEIN"/>
    <property type="match status" value="1"/>
</dbReference>
<proteinExistence type="predicted"/>
<dbReference type="EC" id="2.7.13.3" evidence="2"/>
<reference evidence="7 8" key="1">
    <citation type="submission" date="2019-10" db="EMBL/GenBank/DDBJ databases">
        <title>Draft whole-genome sequence of the purple nonsulfur photosynthetic bacterium Roseospira navarrensis DSM 15114.</title>
        <authorList>
            <person name="Kyndt J.A."/>
            <person name="Meyer T.E."/>
        </authorList>
    </citation>
    <scope>NUCLEOTIDE SEQUENCE [LARGE SCALE GENOMIC DNA]</scope>
    <source>
        <strain evidence="7 8">DSM 15114</strain>
    </source>
</reference>
<keyword evidence="5" id="KW-0418">Kinase</keyword>
<comment type="catalytic activity">
    <reaction evidence="1">
        <text>ATP + protein L-histidine = ADP + protein N-phospho-L-histidine.</text>
        <dbReference type="EC" id="2.7.13.3"/>
    </reaction>
</comment>
<dbReference type="InterPro" id="IPR036890">
    <property type="entry name" value="HATPase_C_sf"/>
</dbReference>
<dbReference type="InterPro" id="IPR004358">
    <property type="entry name" value="Sig_transdc_His_kin-like_C"/>
</dbReference>
<comment type="caution">
    <text evidence="7">The sequence shown here is derived from an EMBL/GenBank/DDBJ whole genome shotgun (WGS) entry which is preliminary data.</text>
</comment>
<evidence type="ECO:0000256" key="5">
    <source>
        <dbReference type="ARBA" id="ARBA00022777"/>
    </source>
</evidence>
<dbReference type="Gene3D" id="1.10.287.130">
    <property type="match status" value="1"/>
</dbReference>
<dbReference type="InterPro" id="IPR003594">
    <property type="entry name" value="HATPase_dom"/>
</dbReference>
<dbReference type="PROSITE" id="PS50109">
    <property type="entry name" value="HIS_KIN"/>
    <property type="match status" value="1"/>
</dbReference>
<dbReference type="SUPFAM" id="SSF55874">
    <property type="entry name" value="ATPase domain of HSP90 chaperone/DNA topoisomerase II/histidine kinase"/>
    <property type="match status" value="1"/>
</dbReference>
<dbReference type="OrthoDB" id="7313492at2"/>
<evidence type="ECO:0000259" key="6">
    <source>
        <dbReference type="PROSITE" id="PS50109"/>
    </source>
</evidence>